<evidence type="ECO:0000313" key="2">
    <source>
        <dbReference type="Proteomes" id="UP000076825"/>
    </source>
</evidence>
<keyword evidence="2" id="KW-1185">Reference proteome</keyword>
<sequence>MTKLLILLSKALKRYSGHRKHFGYHVTYAGHLVDSCNSISGPIG</sequence>
<dbReference type="PATRIC" id="fig|123899.6.peg.1608"/>
<dbReference type="AlphaFoldDB" id="A0A157RWU7"/>
<reference evidence="1 2" key="1">
    <citation type="submission" date="2016-04" db="EMBL/GenBank/DDBJ databases">
        <authorList>
            <consortium name="Pathogen Informatics"/>
        </authorList>
    </citation>
    <scope>NUCLEOTIDE SEQUENCE [LARGE SCALE GENOMIC DNA]</scope>
    <source>
        <strain evidence="1 2">H044680328</strain>
    </source>
</reference>
<dbReference type="KEGG" id="btrm:SAMEA390648701626"/>
<gene>
    <name evidence="1" type="ORF">SAMEA3906487_01626</name>
</gene>
<accession>A0A157RWU7</accession>
<organism evidence="1 2">
    <name type="scientific">Bordetella trematum</name>
    <dbReference type="NCBI Taxonomy" id="123899"/>
    <lineage>
        <taxon>Bacteria</taxon>
        <taxon>Pseudomonadati</taxon>
        <taxon>Pseudomonadota</taxon>
        <taxon>Betaproteobacteria</taxon>
        <taxon>Burkholderiales</taxon>
        <taxon>Alcaligenaceae</taxon>
        <taxon>Bordetella</taxon>
    </lineage>
</organism>
<evidence type="ECO:0000313" key="1">
    <source>
        <dbReference type="EMBL" id="SAI69045.1"/>
    </source>
</evidence>
<dbReference type="EMBL" id="LT546645">
    <property type="protein sequence ID" value="SAI69045.1"/>
    <property type="molecule type" value="Genomic_DNA"/>
</dbReference>
<dbReference type="Proteomes" id="UP000076825">
    <property type="component" value="Chromosome 1"/>
</dbReference>
<proteinExistence type="predicted"/>
<protein>
    <submittedName>
        <fullName evidence="1">Uncharacterized protein</fullName>
    </submittedName>
</protein>
<name>A0A157RWU7_9BORD</name>